<evidence type="ECO:0000313" key="3">
    <source>
        <dbReference type="Proteomes" id="UP000198860"/>
    </source>
</evidence>
<gene>
    <name evidence="2" type="ORF">SAMN05421677_107111</name>
</gene>
<dbReference type="Pfam" id="PF20408">
    <property type="entry name" value="Abhydrolase_11"/>
    <property type="match status" value="1"/>
</dbReference>
<dbReference type="EMBL" id="FNIZ01000007">
    <property type="protein sequence ID" value="SDO71169.1"/>
    <property type="molecule type" value="Genomic_DNA"/>
</dbReference>
<accession>A0A1H0LSD3</accession>
<keyword evidence="3" id="KW-1185">Reference proteome</keyword>
<proteinExistence type="predicted"/>
<dbReference type="InterPro" id="IPR017018">
    <property type="entry name" value="UCP033634"/>
</dbReference>
<name>A0A1H0LSD3_HALAD</name>
<dbReference type="ESTHER" id="halad-a0a1h0lsd3">
    <property type="family name" value="UCP033634"/>
</dbReference>
<dbReference type="InterPro" id="IPR029058">
    <property type="entry name" value="AB_hydrolase_fold"/>
</dbReference>
<dbReference type="Gene3D" id="3.40.50.1820">
    <property type="entry name" value="alpha/beta hydrolase"/>
    <property type="match status" value="1"/>
</dbReference>
<dbReference type="Proteomes" id="UP000198860">
    <property type="component" value="Unassembled WGS sequence"/>
</dbReference>
<reference evidence="3" key="1">
    <citation type="submission" date="2016-10" db="EMBL/GenBank/DDBJ databases">
        <authorList>
            <person name="Varghese N."/>
            <person name="Submissions S."/>
        </authorList>
    </citation>
    <scope>NUCLEOTIDE SEQUENCE [LARGE SCALE GENOMIC DNA]</scope>
    <source>
        <strain evidence="3">CGMCC 1.3703</strain>
    </source>
</reference>
<evidence type="ECO:0000259" key="1">
    <source>
        <dbReference type="Pfam" id="PF20408"/>
    </source>
</evidence>
<dbReference type="OrthoDB" id="1908495at2"/>
<feature type="domain" description="KANL3/Tex30 alpha/beta hydrolase-like" evidence="1">
    <location>
        <begin position="33"/>
        <end position="211"/>
    </location>
</feature>
<dbReference type="RefSeq" id="WP_089652176.1">
    <property type="nucleotide sequence ID" value="NZ_FNIZ01000007.1"/>
</dbReference>
<dbReference type="STRING" id="240303.SAMN05421677_107111"/>
<protein>
    <recommendedName>
        <fullName evidence="1">KANL3/Tex30 alpha/beta hydrolase-like domain-containing protein</fullName>
    </recommendedName>
</protein>
<organism evidence="2 3">
    <name type="scientific">Halobacillus aidingensis</name>
    <dbReference type="NCBI Taxonomy" id="240303"/>
    <lineage>
        <taxon>Bacteria</taxon>
        <taxon>Bacillati</taxon>
        <taxon>Bacillota</taxon>
        <taxon>Bacilli</taxon>
        <taxon>Bacillales</taxon>
        <taxon>Bacillaceae</taxon>
        <taxon>Halobacillus</taxon>
    </lineage>
</organism>
<dbReference type="PIRSF" id="PIRSF033634">
    <property type="entry name" value="UCP033634"/>
    <property type="match status" value="1"/>
</dbReference>
<dbReference type="InterPro" id="IPR046879">
    <property type="entry name" value="KANL3/Tex30_Abhydrolase"/>
</dbReference>
<dbReference type="SUPFAM" id="SSF53474">
    <property type="entry name" value="alpha/beta-Hydrolases"/>
    <property type="match status" value="1"/>
</dbReference>
<dbReference type="AlphaFoldDB" id="A0A1H0LSD3"/>
<evidence type="ECO:0000313" key="2">
    <source>
        <dbReference type="EMBL" id="SDO71169.1"/>
    </source>
</evidence>
<sequence>MEVQQKGVDGAEGRIAYTYIQNGSDRVCFMFSGRGYSYDHPIFYYTTMKLMEDTWDIVHVHYDYDSSFFEQPWEVIAKRMERDVSSVIKDVFMQRDYGHLTFLGKSIGTLPIAEGLIQKYSEARFVLLTPLFKYDFYKEPLIHTNAELLIFVGDEDHHYIKSVVESLESRANIRMEVLKNANHSLDVSGGDTASSIEVMKRVVESIGTFVKNRGNDF</sequence>